<reference evidence="1" key="1">
    <citation type="submission" date="2021-01" db="EMBL/GenBank/DDBJ databases">
        <authorList>
            <person name="Corre E."/>
            <person name="Pelletier E."/>
            <person name="Niang G."/>
            <person name="Scheremetjew M."/>
            <person name="Finn R."/>
            <person name="Kale V."/>
            <person name="Holt S."/>
            <person name="Cochrane G."/>
            <person name="Meng A."/>
            <person name="Brown T."/>
            <person name="Cohen L."/>
        </authorList>
    </citation>
    <scope>NUCLEOTIDE SEQUENCE</scope>
    <source>
        <strain evidence="1">CCMP1510</strain>
    </source>
</reference>
<sequence>MSFEIPEFTAFGKKGILESLGLETNERIVLVRIPLLGLANRLRVLLSAMLLATKWQSELLVDWRRSSGLNATLDDLFPGAFRQYTASRRVLDSVATTVNATSRIALVRSATNISQSLVILKTHGIRLEDQDIHTLATTGAQVLVLIAEGQFALRSMSCLEYFESKRKIYRQLFERASVRQEYVAVTNFFGNRLIIGLHARVFEKTHDWHVVPPQPSSENQSFAQSWDQVASLDLHLHASLQALQRHPNALIFVASNSPQAKQFLLSRLPRTHAVSLGHNLERDSLAGIRGALLDFMLLAESSLLLHTFGSSFGEEAALGRPALASIRIRKHGHVLGTELTKPFCNHPLFENADYNTKSISDEEDQQQKKCYFDEERSTSSPKSWRHREVCTRPLVRIHCDTVIKTWGVRDVYC</sequence>
<proteinExistence type="predicted"/>
<organism evidence="1">
    <name type="scientific">Aureoumbra lagunensis</name>
    <dbReference type="NCBI Taxonomy" id="44058"/>
    <lineage>
        <taxon>Eukaryota</taxon>
        <taxon>Sar</taxon>
        <taxon>Stramenopiles</taxon>
        <taxon>Ochrophyta</taxon>
        <taxon>Pelagophyceae</taxon>
        <taxon>Pelagomonadales</taxon>
        <taxon>Aureoumbra</taxon>
    </lineage>
</organism>
<accession>A0A7S3NKB8</accession>
<name>A0A7S3NKB8_9STRA</name>
<dbReference type="AlphaFoldDB" id="A0A7S3NKB8"/>
<evidence type="ECO:0000313" key="1">
    <source>
        <dbReference type="EMBL" id="CAE0373479.1"/>
    </source>
</evidence>
<dbReference type="EMBL" id="HBIJ01021958">
    <property type="protein sequence ID" value="CAE0373479.1"/>
    <property type="molecule type" value="Transcribed_RNA"/>
</dbReference>
<dbReference type="Gene3D" id="3.40.50.11350">
    <property type="match status" value="1"/>
</dbReference>
<dbReference type="Gene3D" id="3.40.50.11340">
    <property type="match status" value="1"/>
</dbReference>
<protein>
    <submittedName>
        <fullName evidence="1">Uncharacterized protein</fullName>
    </submittedName>
</protein>
<gene>
    <name evidence="1" type="ORF">ALAG00032_LOCUS14280</name>
</gene>